<sequence>MAPRAEQVPGLSQNHKHMAATIITTEDLMEFKEDLLEEFKKLMVEHTHPKPKNWIRSSDVRKRYEISPGTLHSLRSRNIIPSYKVGGLLFYDAEEIDQIILDNKVGPLDGTV</sequence>
<proteinExistence type="predicted"/>
<organism evidence="1 2">
    <name type="scientific">Flagellimonas lutimaris</name>
    <dbReference type="NCBI Taxonomy" id="475082"/>
    <lineage>
        <taxon>Bacteria</taxon>
        <taxon>Pseudomonadati</taxon>
        <taxon>Bacteroidota</taxon>
        <taxon>Flavobacteriia</taxon>
        <taxon>Flavobacteriales</taxon>
        <taxon>Flavobacteriaceae</taxon>
        <taxon>Flagellimonas</taxon>
    </lineage>
</organism>
<dbReference type="GO" id="GO:0003677">
    <property type="term" value="F:DNA binding"/>
    <property type="evidence" value="ECO:0007669"/>
    <property type="project" value="UniProtKB-KW"/>
</dbReference>
<dbReference type="SUPFAM" id="SSF46955">
    <property type="entry name" value="Putative DNA-binding domain"/>
    <property type="match status" value="1"/>
</dbReference>
<dbReference type="EMBL" id="QXFH01000023">
    <property type="protein sequence ID" value="RIV37515.1"/>
    <property type="molecule type" value="Genomic_DNA"/>
</dbReference>
<dbReference type="InterPro" id="IPR009061">
    <property type="entry name" value="DNA-bd_dom_put_sf"/>
</dbReference>
<gene>
    <name evidence="1" type="ORF">D2V08_01245</name>
</gene>
<keyword evidence="1" id="KW-0238">DNA-binding</keyword>
<evidence type="ECO:0000313" key="1">
    <source>
        <dbReference type="EMBL" id="RIV37515.1"/>
    </source>
</evidence>
<evidence type="ECO:0000313" key="2">
    <source>
        <dbReference type="Proteomes" id="UP000266067"/>
    </source>
</evidence>
<keyword evidence="2" id="KW-1185">Reference proteome</keyword>
<protein>
    <submittedName>
        <fullName evidence="1">DNA-binding protein</fullName>
    </submittedName>
</protein>
<name>A0A3A1NDN8_9FLAO</name>
<accession>A0A3A1NDN8</accession>
<reference evidence="1 2" key="1">
    <citation type="submission" date="2018-08" db="EMBL/GenBank/DDBJ databases">
        <title>Proposal of Muricauda 72 sp.nov. and Muricauda NH166 sp.nov., isolated from seawater.</title>
        <authorList>
            <person name="Cheng H."/>
            <person name="Wu Y.-H."/>
            <person name="Guo L.-L."/>
            <person name="Xu X.-W."/>
        </authorList>
    </citation>
    <scope>NUCLEOTIDE SEQUENCE [LARGE SCALE GENOMIC DNA]</scope>
    <source>
        <strain evidence="1 2">KCTC 22173</strain>
    </source>
</reference>
<comment type="caution">
    <text evidence="1">The sequence shown here is derived from an EMBL/GenBank/DDBJ whole genome shotgun (WGS) entry which is preliminary data.</text>
</comment>
<dbReference type="AlphaFoldDB" id="A0A3A1NDN8"/>
<dbReference type="Proteomes" id="UP000266067">
    <property type="component" value="Unassembled WGS sequence"/>
</dbReference>